<evidence type="ECO:0000256" key="5">
    <source>
        <dbReference type="ARBA" id="ARBA00022989"/>
    </source>
</evidence>
<name>A0A975GUH7_9CAUL</name>
<evidence type="ECO:0000256" key="1">
    <source>
        <dbReference type="ARBA" id="ARBA00004651"/>
    </source>
</evidence>
<keyword evidence="6 7" id="KW-0472">Membrane</keyword>
<dbReference type="AlphaFoldDB" id="A0A975GUH7"/>
<comment type="subcellular location">
    <subcellularLocation>
        <location evidence="1">Cell membrane</location>
        <topology evidence="1">Multi-pass membrane protein</topology>
    </subcellularLocation>
</comment>
<feature type="transmembrane region" description="Helical" evidence="7">
    <location>
        <begin position="81"/>
        <end position="104"/>
    </location>
</feature>
<accession>A0A975GUH7</accession>
<feature type="transmembrane region" description="Helical" evidence="7">
    <location>
        <begin position="12"/>
        <end position="37"/>
    </location>
</feature>
<evidence type="ECO:0000256" key="7">
    <source>
        <dbReference type="SAM" id="Phobius"/>
    </source>
</evidence>
<proteinExistence type="inferred from homology"/>
<evidence type="ECO:0000256" key="2">
    <source>
        <dbReference type="ARBA" id="ARBA00005779"/>
    </source>
</evidence>
<dbReference type="Proteomes" id="UP000663918">
    <property type="component" value="Chromosome"/>
</dbReference>
<evidence type="ECO:0000256" key="6">
    <source>
        <dbReference type="ARBA" id="ARBA00023136"/>
    </source>
</evidence>
<protein>
    <submittedName>
        <fullName evidence="8">DUF350 domain-containing protein</fullName>
    </submittedName>
</protein>
<keyword evidence="5 7" id="KW-1133">Transmembrane helix</keyword>
<dbReference type="EMBL" id="CP062222">
    <property type="protein sequence ID" value="QTC90087.1"/>
    <property type="molecule type" value="Genomic_DNA"/>
</dbReference>
<evidence type="ECO:0000313" key="8">
    <source>
        <dbReference type="EMBL" id="QTC90087.1"/>
    </source>
</evidence>
<comment type="similarity">
    <text evidence="2">Belongs to the UPF0719 family.</text>
</comment>
<dbReference type="RefSeq" id="WP_207868504.1">
    <property type="nucleotide sequence ID" value="NZ_CP062222.1"/>
</dbReference>
<keyword evidence="3" id="KW-1003">Cell membrane</keyword>
<dbReference type="KEGG" id="bgoe:IFJ75_12415"/>
<evidence type="ECO:0000256" key="4">
    <source>
        <dbReference type="ARBA" id="ARBA00022692"/>
    </source>
</evidence>
<dbReference type="GO" id="GO:0005886">
    <property type="term" value="C:plasma membrane"/>
    <property type="evidence" value="ECO:0007669"/>
    <property type="project" value="UniProtKB-SubCell"/>
</dbReference>
<sequence>MFDFDRYAFMQGAIAFLIAFAAAGVFTVAFKLIYQWVTPYHEQTLIREGNTAAAISLGGALIGYVLPLASALSHTVTLREFAAWALLAAIIQILAFVIVSRLVYRKMAERIEAGETSAAVYLASISICIGLLNAACMTA</sequence>
<gene>
    <name evidence="8" type="ORF">IFJ75_12415</name>
</gene>
<feature type="transmembrane region" description="Helical" evidence="7">
    <location>
        <begin position="116"/>
        <end position="135"/>
    </location>
</feature>
<evidence type="ECO:0000256" key="3">
    <source>
        <dbReference type="ARBA" id="ARBA00022475"/>
    </source>
</evidence>
<keyword evidence="4 7" id="KW-0812">Transmembrane</keyword>
<dbReference type="PANTHER" id="PTHR40043">
    <property type="entry name" value="UPF0719 INNER MEMBRANE PROTEIN YJFL"/>
    <property type="match status" value="1"/>
</dbReference>
<dbReference type="InterPro" id="IPR007140">
    <property type="entry name" value="DUF350"/>
</dbReference>
<keyword evidence="9" id="KW-1185">Reference proteome</keyword>
<feature type="transmembrane region" description="Helical" evidence="7">
    <location>
        <begin position="49"/>
        <end position="69"/>
    </location>
</feature>
<dbReference type="PANTHER" id="PTHR40043:SF1">
    <property type="entry name" value="UPF0719 INNER MEMBRANE PROTEIN YJFL"/>
    <property type="match status" value="1"/>
</dbReference>
<organism evidence="8 9">
    <name type="scientific">Brevundimonas goettingensis</name>
    <dbReference type="NCBI Taxonomy" id="2774190"/>
    <lineage>
        <taxon>Bacteria</taxon>
        <taxon>Pseudomonadati</taxon>
        <taxon>Pseudomonadota</taxon>
        <taxon>Alphaproteobacteria</taxon>
        <taxon>Caulobacterales</taxon>
        <taxon>Caulobacteraceae</taxon>
        <taxon>Brevundimonas</taxon>
    </lineage>
</organism>
<evidence type="ECO:0000313" key="9">
    <source>
        <dbReference type="Proteomes" id="UP000663918"/>
    </source>
</evidence>
<dbReference type="Pfam" id="PF03994">
    <property type="entry name" value="DUF350"/>
    <property type="match status" value="1"/>
</dbReference>
<reference evidence="8" key="1">
    <citation type="submission" date="2020-09" db="EMBL/GenBank/DDBJ databases">
        <title>Brevundimonas sp. LVF2 isolated from a puddle in Goettingen, Germany.</title>
        <authorList>
            <person name="Friedrich I."/>
            <person name="Klassen A."/>
            <person name="Hannes N."/>
            <person name="Schneider D."/>
            <person name="Hertel R."/>
            <person name="Daniel R."/>
        </authorList>
    </citation>
    <scope>NUCLEOTIDE SEQUENCE</scope>
    <source>
        <strain evidence="8">LVF2</strain>
    </source>
</reference>